<keyword evidence="2" id="KW-0812">Transmembrane</keyword>
<feature type="transmembrane region" description="Helical" evidence="2">
    <location>
        <begin position="12"/>
        <end position="31"/>
    </location>
</feature>
<gene>
    <name evidence="3" type="ORF">CW895_14650</name>
</gene>
<evidence type="ECO:0000313" key="4">
    <source>
        <dbReference type="Proteomes" id="UP000524387"/>
    </source>
</evidence>
<dbReference type="AlphaFoldDB" id="A0A823J0C7"/>
<evidence type="ECO:0000256" key="2">
    <source>
        <dbReference type="SAM" id="Phobius"/>
    </source>
</evidence>
<name>A0A823J0C7_LISMN</name>
<organism evidence="3 4">
    <name type="scientific">Listeria monocytogenes</name>
    <dbReference type="NCBI Taxonomy" id="1639"/>
    <lineage>
        <taxon>Bacteria</taxon>
        <taxon>Bacillati</taxon>
        <taxon>Bacillota</taxon>
        <taxon>Bacilli</taxon>
        <taxon>Bacillales</taxon>
        <taxon>Listeriaceae</taxon>
        <taxon>Listeria</taxon>
    </lineage>
</organism>
<sequence length="206" mass="23333">MRNEKKGFTPKEKSVFACIIVLLICAGFYVYKTYIYTAPNLEKSDSPLIVEKEKNKNKSTGADGTEGENTKIKGEDKQHDTAEQVFARFLDVYPTFNASKPIEHIEKSKDMLDRGFYQALLTEEKNSTTVPQYQTTIVETVVNMSDKAAENDAVYWKADVTTVNKDKNGKALSTIETQYVATMKQINDKWQIIDLMQQGQGAKLHE</sequence>
<evidence type="ECO:0000256" key="1">
    <source>
        <dbReference type="SAM" id="MobiDB-lite"/>
    </source>
</evidence>
<dbReference type="EMBL" id="AABEKN010000008">
    <property type="protein sequence ID" value="EAG9355030.1"/>
    <property type="molecule type" value="Genomic_DNA"/>
</dbReference>
<comment type="caution">
    <text evidence="3">The sequence shown here is derived from an EMBL/GenBank/DDBJ whole genome shotgun (WGS) entry which is preliminary data.</text>
</comment>
<accession>A0A823J0C7</accession>
<feature type="compositionally biased region" description="Basic and acidic residues" evidence="1">
    <location>
        <begin position="68"/>
        <end position="77"/>
    </location>
</feature>
<dbReference type="RefSeq" id="WP_003740243.1">
    <property type="nucleotide sequence ID" value="NZ_CP090058.1"/>
</dbReference>
<evidence type="ECO:0000313" key="3">
    <source>
        <dbReference type="EMBL" id="EAG9355030.1"/>
    </source>
</evidence>
<proteinExistence type="predicted"/>
<dbReference type="Proteomes" id="UP000524387">
    <property type="component" value="Unassembled WGS sequence"/>
</dbReference>
<feature type="region of interest" description="Disordered" evidence="1">
    <location>
        <begin position="52"/>
        <end position="77"/>
    </location>
</feature>
<keyword evidence="2" id="KW-1133">Transmembrane helix</keyword>
<keyword evidence="2" id="KW-0472">Membrane</keyword>
<reference evidence="3 4" key="1">
    <citation type="submission" date="2019-04" db="EMBL/GenBank/DDBJ databases">
        <authorList>
            <consortium name="GenomeTrakr network: Whole genome sequencing for foodborne pathogen traceback"/>
        </authorList>
    </citation>
    <scope>NUCLEOTIDE SEQUENCE [LARGE SCALE GENOMIC DNA]</scope>
    <source>
        <strain evidence="3 4">CFSAN072502</strain>
    </source>
</reference>
<protein>
    <submittedName>
        <fullName evidence="3">Uncharacterized protein</fullName>
    </submittedName>
</protein>